<keyword evidence="4 5" id="KW-0472">Membrane</keyword>
<protein>
    <submittedName>
        <fullName evidence="7">O-antigen ligase family protein</fullName>
    </submittedName>
</protein>
<dbReference type="PANTHER" id="PTHR37422:SF23">
    <property type="entry name" value="TEICHURONIC ACID BIOSYNTHESIS PROTEIN TUAE"/>
    <property type="match status" value="1"/>
</dbReference>
<feature type="transmembrane region" description="Helical" evidence="5">
    <location>
        <begin position="34"/>
        <end position="51"/>
    </location>
</feature>
<reference evidence="7" key="1">
    <citation type="journal article" date="2023" name="Microbiol Resour">
        <title>Genome Sequences of Rhodoplanes serenus and Two Thermotolerant Strains, Rhodoplanes tepidamans and 'Rhodoplanes cryptolactis,' Further Refine the Genus.</title>
        <authorList>
            <person name="Rayyan A.A."/>
            <person name="Kyndt J.A."/>
        </authorList>
    </citation>
    <scope>NUCLEOTIDE SEQUENCE</scope>
    <source>
        <strain evidence="7">DSM 9987</strain>
    </source>
</reference>
<feature type="transmembrane region" description="Helical" evidence="5">
    <location>
        <begin position="284"/>
        <end position="300"/>
    </location>
</feature>
<evidence type="ECO:0000256" key="4">
    <source>
        <dbReference type="ARBA" id="ARBA00023136"/>
    </source>
</evidence>
<dbReference type="EMBL" id="JAQQLI010000019">
    <property type="protein sequence ID" value="MDC7786721.1"/>
    <property type="molecule type" value="Genomic_DNA"/>
</dbReference>
<dbReference type="GO" id="GO:0016874">
    <property type="term" value="F:ligase activity"/>
    <property type="evidence" value="ECO:0007669"/>
    <property type="project" value="UniProtKB-KW"/>
</dbReference>
<evidence type="ECO:0000256" key="3">
    <source>
        <dbReference type="ARBA" id="ARBA00022989"/>
    </source>
</evidence>
<keyword evidence="7" id="KW-0436">Ligase</keyword>
<proteinExistence type="predicted"/>
<dbReference type="RefSeq" id="WP_272777569.1">
    <property type="nucleotide sequence ID" value="NZ_JAQQLI010000019.1"/>
</dbReference>
<feature type="transmembrane region" description="Helical" evidence="5">
    <location>
        <begin position="433"/>
        <end position="449"/>
    </location>
</feature>
<dbReference type="Proteomes" id="UP001165652">
    <property type="component" value="Unassembled WGS sequence"/>
</dbReference>
<organism evidence="7 8">
    <name type="scientific">Rhodoplanes tepidamans</name>
    <name type="common">Rhodoplanes cryptolactis</name>
    <dbReference type="NCBI Taxonomy" id="200616"/>
    <lineage>
        <taxon>Bacteria</taxon>
        <taxon>Pseudomonadati</taxon>
        <taxon>Pseudomonadota</taxon>
        <taxon>Alphaproteobacteria</taxon>
        <taxon>Hyphomicrobiales</taxon>
        <taxon>Nitrobacteraceae</taxon>
        <taxon>Rhodoplanes</taxon>
    </lineage>
</organism>
<evidence type="ECO:0000256" key="1">
    <source>
        <dbReference type="ARBA" id="ARBA00004141"/>
    </source>
</evidence>
<accession>A0ABT5JAK4</accession>
<evidence type="ECO:0000313" key="8">
    <source>
        <dbReference type="Proteomes" id="UP001165652"/>
    </source>
</evidence>
<comment type="caution">
    <text evidence="7">The sequence shown here is derived from an EMBL/GenBank/DDBJ whole genome shotgun (WGS) entry which is preliminary data.</text>
</comment>
<feature type="transmembrane region" description="Helical" evidence="5">
    <location>
        <begin position="83"/>
        <end position="100"/>
    </location>
</feature>
<evidence type="ECO:0000256" key="5">
    <source>
        <dbReference type="SAM" id="Phobius"/>
    </source>
</evidence>
<evidence type="ECO:0000259" key="6">
    <source>
        <dbReference type="Pfam" id="PF04932"/>
    </source>
</evidence>
<name>A0ABT5JAK4_RHOTP</name>
<dbReference type="InterPro" id="IPR007016">
    <property type="entry name" value="O-antigen_ligase-rel_domated"/>
</dbReference>
<feature type="transmembrane region" description="Helical" evidence="5">
    <location>
        <begin position="307"/>
        <end position="328"/>
    </location>
</feature>
<evidence type="ECO:0000313" key="7">
    <source>
        <dbReference type="EMBL" id="MDC7786721.1"/>
    </source>
</evidence>
<gene>
    <name evidence="7" type="ORF">PQJ73_13585</name>
</gene>
<dbReference type="Pfam" id="PF04932">
    <property type="entry name" value="Wzy_C"/>
    <property type="match status" value="1"/>
</dbReference>
<evidence type="ECO:0000256" key="2">
    <source>
        <dbReference type="ARBA" id="ARBA00022692"/>
    </source>
</evidence>
<feature type="transmembrane region" description="Helical" evidence="5">
    <location>
        <begin position="215"/>
        <end position="231"/>
    </location>
</feature>
<dbReference type="InterPro" id="IPR051533">
    <property type="entry name" value="WaaL-like"/>
</dbReference>
<feature type="transmembrane region" description="Helical" evidence="5">
    <location>
        <begin position="262"/>
        <end position="278"/>
    </location>
</feature>
<feature type="transmembrane region" description="Helical" evidence="5">
    <location>
        <begin position="58"/>
        <end position="77"/>
    </location>
</feature>
<dbReference type="PANTHER" id="PTHR37422">
    <property type="entry name" value="TEICHURONIC ACID BIOSYNTHESIS PROTEIN TUAE"/>
    <property type="match status" value="1"/>
</dbReference>
<keyword evidence="2 5" id="KW-0812">Transmembrane</keyword>
<feature type="transmembrane region" description="Helical" evidence="5">
    <location>
        <begin position="170"/>
        <end position="195"/>
    </location>
</feature>
<sequence>MRGDNGAPSCPSALAGADGHAPAPAATPPWTGRVAFWCLLIAVTVAPLPFGSRDPATVAAWCGWLAIGVAFAPVGGLRTPHRLAVGGVAAVVVGYAVVLHEQLAAPWLAPVHPAWAETAALLGVAVPPVGSAVRGQPLFALGAPLANVLVLVLAITVGTDRDDARRILRAVSWAGAACAAYGIASLVLAPGLLLWREKTFYVGNLTATFVNRNTAAVYLGACTVLWALMLMDGLRRRWPDGTDVWSAMCVALDATRRESRQVLLPAAMTALCLVATFLTASRAGTMLTLLALGLAVLMVFRRRLAGVRPLLLAAAGLAAAAVLLLQVIGGSVGSRFDAHGLADAGRLSAWCSTLAIVAAHPWTGTGLGTFTTVFPAYRSTGISLWGVWNAAHSTPLELAAELGLPLAGAVVFGFAAILVVLARGSVVRRRDRAIPIAGLCVALLAGLHTTIDFSLQVPGCSIVVFGVIGIGLAQSFRSAAGR</sequence>
<feature type="domain" description="O-antigen ligase-related" evidence="6">
    <location>
        <begin position="268"/>
        <end position="407"/>
    </location>
</feature>
<reference evidence="7" key="2">
    <citation type="submission" date="2023-02" db="EMBL/GenBank/DDBJ databases">
        <authorList>
            <person name="Rayyan A."/>
            <person name="Meyer T."/>
            <person name="Kyndt J.A."/>
        </authorList>
    </citation>
    <scope>NUCLEOTIDE SEQUENCE</scope>
    <source>
        <strain evidence="7">DSM 9987</strain>
    </source>
</reference>
<feature type="transmembrane region" description="Helical" evidence="5">
    <location>
        <begin position="455"/>
        <end position="473"/>
    </location>
</feature>
<comment type="subcellular location">
    <subcellularLocation>
        <location evidence="1">Membrane</location>
        <topology evidence="1">Multi-pass membrane protein</topology>
    </subcellularLocation>
</comment>
<feature type="transmembrane region" description="Helical" evidence="5">
    <location>
        <begin position="402"/>
        <end position="421"/>
    </location>
</feature>
<feature type="transmembrane region" description="Helical" evidence="5">
    <location>
        <begin position="138"/>
        <end position="158"/>
    </location>
</feature>
<keyword evidence="8" id="KW-1185">Reference proteome</keyword>
<keyword evidence="3 5" id="KW-1133">Transmembrane helix</keyword>